<feature type="domain" description="CCHC-type" evidence="2">
    <location>
        <begin position="264"/>
        <end position="279"/>
    </location>
</feature>
<dbReference type="InterPro" id="IPR051714">
    <property type="entry name" value="Znf_CCHC_NABP"/>
</dbReference>
<keyword evidence="4" id="KW-1185">Reference proteome</keyword>
<evidence type="ECO:0000313" key="4">
    <source>
        <dbReference type="Proteomes" id="UP001632037"/>
    </source>
</evidence>
<dbReference type="Pfam" id="PF00098">
    <property type="entry name" value="zf-CCHC"/>
    <property type="match status" value="6"/>
</dbReference>
<dbReference type="EMBL" id="JBIMZQ010000034">
    <property type="protein sequence ID" value="KAL3661930.1"/>
    <property type="molecule type" value="Genomic_DNA"/>
</dbReference>
<evidence type="ECO:0000256" key="1">
    <source>
        <dbReference type="PROSITE-ProRule" id="PRU00047"/>
    </source>
</evidence>
<feature type="domain" description="CCHC-type" evidence="2">
    <location>
        <begin position="196"/>
        <end position="211"/>
    </location>
</feature>
<dbReference type="PANTHER" id="PTHR23002">
    <property type="entry name" value="ZINC FINGER CCHC DOMAIN CONTAINING PROTEIN"/>
    <property type="match status" value="1"/>
</dbReference>
<feature type="domain" description="CCHC-type" evidence="2">
    <location>
        <begin position="217"/>
        <end position="233"/>
    </location>
</feature>
<sequence>MDPGKDVFHDIRPAKSLLYEACGALALCVLGLYAAKSSMSQPRSANSFPALGLVELAELLSVYQCKQAIFVLTWPQYGGAGSKKRAWRGCHNASARRGFMRIKPRGSCDQSLGRRVGAPGVFACHFCGRIEAKRMEAANQRKCHNCGQTGHLRRDCPEASTQEGGFGGYSGAACFGCGKVGHLKRDCPTAAGGRACHNCGQTGHIRRDCPEDVQPPKCHNCGESGHLRRDCPQELRESRKCHHCGQSGHLRRDCPDDSGPSEDKCYQCGETGHWARNCPGAKE</sequence>
<name>A0ABD3F8Z2_9STRA</name>
<feature type="domain" description="CCHC-type" evidence="2">
    <location>
        <begin position="239"/>
        <end position="256"/>
    </location>
</feature>
<evidence type="ECO:0000259" key="2">
    <source>
        <dbReference type="PROSITE" id="PS50158"/>
    </source>
</evidence>
<dbReference type="Proteomes" id="UP001632037">
    <property type="component" value="Unassembled WGS sequence"/>
</dbReference>
<dbReference type="PROSITE" id="PS50158">
    <property type="entry name" value="ZF_CCHC"/>
    <property type="match status" value="6"/>
</dbReference>
<dbReference type="GO" id="GO:0008270">
    <property type="term" value="F:zinc ion binding"/>
    <property type="evidence" value="ECO:0007669"/>
    <property type="project" value="UniProtKB-KW"/>
</dbReference>
<gene>
    <name evidence="3" type="ORF">V7S43_013222</name>
</gene>
<proteinExistence type="predicted"/>
<keyword evidence="1" id="KW-0863">Zinc-finger</keyword>
<dbReference type="SMART" id="SM00343">
    <property type="entry name" value="ZnF_C2HC"/>
    <property type="match status" value="6"/>
</dbReference>
<evidence type="ECO:0000313" key="3">
    <source>
        <dbReference type="EMBL" id="KAL3661930.1"/>
    </source>
</evidence>
<dbReference type="SUPFAM" id="SSF57756">
    <property type="entry name" value="Retrovirus zinc finger-like domains"/>
    <property type="match status" value="4"/>
</dbReference>
<accession>A0ABD3F8Z2</accession>
<reference evidence="3 4" key="1">
    <citation type="submission" date="2024-09" db="EMBL/GenBank/DDBJ databases">
        <title>Genome sequencing and assembly of Phytophthora oleae, isolate VK10A, causative agent of rot of olive drupes.</title>
        <authorList>
            <person name="Conti Taguali S."/>
            <person name="Riolo M."/>
            <person name="La Spada F."/>
            <person name="Cacciola S.O."/>
            <person name="Dionisio G."/>
        </authorList>
    </citation>
    <scope>NUCLEOTIDE SEQUENCE [LARGE SCALE GENOMIC DNA]</scope>
    <source>
        <strain evidence="3 4">VK10A</strain>
    </source>
</reference>
<dbReference type="AlphaFoldDB" id="A0ABD3F8Z2"/>
<dbReference type="InterPro" id="IPR001878">
    <property type="entry name" value="Znf_CCHC"/>
</dbReference>
<dbReference type="InterPro" id="IPR036875">
    <property type="entry name" value="Znf_CCHC_sf"/>
</dbReference>
<comment type="caution">
    <text evidence="3">The sequence shown here is derived from an EMBL/GenBank/DDBJ whole genome shotgun (WGS) entry which is preliminary data.</text>
</comment>
<organism evidence="3 4">
    <name type="scientific">Phytophthora oleae</name>
    <dbReference type="NCBI Taxonomy" id="2107226"/>
    <lineage>
        <taxon>Eukaryota</taxon>
        <taxon>Sar</taxon>
        <taxon>Stramenopiles</taxon>
        <taxon>Oomycota</taxon>
        <taxon>Peronosporomycetes</taxon>
        <taxon>Peronosporales</taxon>
        <taxon>Peronosporaceae</taxon>
        <taxon>Phytophthora</taxon>
    </lineage>
</organism>
<feature type="domain" description="CCHC-type" evidence="2">
    <location>
        <begin position="141"/>
        <end position="158"/>
    </location>
</feature>
<feature type="domain" description="CCHC-type" evidence="2">
    <location>
        <begin position="174"/>
        <end position="188"/>
    </location>
</feature>
<protein>
    <recommendedName>
        <fullName evidence="2">CCHC-type domain-containing protein</fullName>
    </recommendedName>
</protein>
<keyword evidence="1" id="KW-0479">Metal-binding</keyword>
<keyword evidence="1" id="KW-0862">Zinc</keyword>
<dbReference type="Gene3D" id="4.10.60.10">
    <property type="entry name" value="Zinc finger, CCHC-type"/>
    <property type="match status" value="5"/>
</dbReference>